<evidence type="ECO:0000256" key="3">
    <source>
        <dbReference type="ARBA" id="ARBA00022692"/>
    </source>
</evidence>
<dbReference type="EMBL" id="ATBP01001462">
    <property type="protein sequence ID" value="ETR67283.1"/>
    <property type="molecule type" value="Genomic_DNA"/>
</dbReference>
<evidence type="ECO:0000313" key="7">
    <source>
        <dbReference type="EMBL" id="ETR67283.1"/>
    </source>
</evidence>
<keyword evidence="5" id="KW-0472">Membrane</keyword>
<protein>
    <recommendedName>
        <fullName evidence="6">Cache domain-containing protein</fullName>
    </recommendedName>
</protein>
<keyword evidence="2" id="KW-1003">Cell membrane</keyword>
<proteinExistence type="predicted"/>
<keyword evidence="3" id="KW-0812">Transmembrane</keyword>
<comment type="subcellular location">
    <subcellularLocation>
        <location evidence="1">Cell membrane</location>
        <topology evidence="1">Multi-pass membrane protein</topology>
    </subcellularLocation>
</comment>
<feature type="domain" description="Cache" evidence="6">
    <location>
        <begin position="67"/>
        <end position="319"/>
    </location>
</feature>
<dbReference type="Proteomes" id="UP000189670">
    <property type="component" value="Unassembled WGS sequence"/>
</dbReference>
<evidence type="ECO:0000256" key="4">
    <source>
        <dbReference type="ARBA" id="ARBA00022989"/>
    </source>
</evidence>
<dbReference type="CDD" id="cd18773">
    <property type="entry name" value="PDC1_HK_sensor"/>
    <property type="match status" value="1"/>
</dbReference>
<gene>
    <name evidence="7" type="ORF">OMM_11767</name>
</gene>
<dbReference type="AlphaFoldDB" id="A0A1V1NXJ1"/>
<evidence type="ECO:0000259" key="6">
    <source>
        <dbReference type="Pfam" id="PF02743"/>
    </source>
</evidence>
<dbReference type="InterPro" id="IPR033479">
    <property type="entry name" value="dCache_1"/>
</dbReference>
<name>A0A1V1NXJ1_9BACT</name>
<dbReference type="GO" id="GO:0005886">
    <property type="term" value="C:plasma membrane"/>
    <property type="evidence" value="ECO:0007669"/>
    <property type="project" value="UniProtKB-SubCell"/>
</dbReference>
<sequence length="393" mass="44450">MGIIALSKSSSAISELTNNQLVSLRSIKKKQVEKFYHEQKVNLDIVLETVSTLRNEAFGRLKAAEYLKKRQIEALFKRYLVDVETLASSQDVTALIEMLKVYQHEKQGLGTKSKLYQNMLANSQAFFQNYIRRYGYLDCYIIFGDNGTVGFTAQQKEDLGKSLKMGPLQNEGLARLWRKVLDTGSSEFWDFTSYSPNNGKPTAFVGAPIKNSNGTIIGVCALQLPPQDINAIVQPRAGMGKTGETYLVGYHNNLTAFRSDMLTMGNGRYIIGYEIHTEYIDKVIKTMKPFEQVFTDSKGALVMIEAAPLDIKGLHWGIITKMDMEESIAPKLAHKKTDFYTDYVERNHYYDLFLIHPKGRVFYTVTHESDYNTNMISGKYASSALGKLVREVL</sequence>
<feature type="non-terminal residue" evidence="7">
    <location>
        <position position="393"/>
    </location>
</feature>
<evidence type="ECO:0000256" key="2">
    <source>
        <dbReference type="ARBA" id="ARBA00022475"/>
    </source>
</evidence>
<comment type="caution">
    <text evidence="7">The sequence shown here is derived from an EMBL/GenBank/DDBJ whole genome shotgun (WGS) entry which is preliminary data.</text>
</comment>
<evidence type="ECO:0000256" key="1">
    <source>
        <dbReference type="ARBA" id="ARBA00004651"/>
    </source>
</evidence>
<keyword evidence="4" id="KW-1133">Transmembrane helix</keyword>
<dbReference type="Pfam" id="PF02743">
    <property type="entry name" value="dCache_1"/>
    <property type="match status" value="1"/>
</dbReference>
<reference evidence="8" key="1">
    <citation type="submission" date="2012-11" db="EMBL/GenBank/DDBJ databases">
        <authorList>
            <person name="Lucero-Rivera Y.E."/>
            <person name="Tovar-Ramirez D."/>
        </authorList>
    </citation>
    <scope>NUCLEOTIDE SEQUENCE [LARGE SCALE GENOMIC DNA]</scope>
    <source>
        <strain evidence="8">Araruama</strain>
    </source>
</reference>
<organism evidence="7 8">
    <name type="scientific">Candidatus Magnetoglobus multicellularis str. Araruama</name>
    <dbReference type="NCBI Taxonomy" id="890399"/>
    <lineage>
        <taxon>Bacteria</taxon>
        <taxon>Pseudomonadati</taxon>
        <taxon>Thermodesulfobacteriota</taxon>
        <taxon>Desulfobacteria</taxon>
        <taxon>Desulfobacterales</taxon>
        <taxon>Desulfobacteraceae</taxon>
        <taxon>Candidatus Magnetoglobus</taxon>
    </lineage>
</organism>
<evidence type="ECO:0000313" key="8">
    <source>
        <dbReference type="Proteomes" id="UP000189670"/>
    </source>
</evidence>
<evidence type="ECO:0000256" key="5">
    <source>
        <dbReference type="ARBA" id="ARBA00023136"/>
    </source>
</evidence>
<accession>A0A1V1NXJ1</accession>